<dbReference type="SUPFAM" id="SSF52540">
    <property type="entry name" value="P-loop containing nucleoside triphosphate hydrolases"/>
    <property type="match status" value="1"/>
</dbReference>
<comment type="caution">
    <text evidence="7">The sequence shown here is derived from an EMBL/GenBank/DDBJ whole genome shotgun (WGS) entry which is preliminary data.</text>
</comment>
<gene>
    <name evidence="7" type="ORF">ACFP3U_18710</name>
</gene>
<sequence>MRPHHLTITAFGPFAGTETVDFDELTNSGVFLLHGDTGAGKTSVLDALCFALYGRVPGQRTEHRLRSHHAQVGIRTAVALEFTAADRRFKIMRTPKQSYPSTRAKNGIATTEATVQLLERTTGPDGAHHWQAISSSHQEANKEVTDILGLTKEQFCQVVLLPQGEFAAFLHAGAEERRKLLGKLFGTRRFRDLTVWLANRAKALHREADDATAHILLLAERIDQEAGPTLTARTDARPDERHLTAWLPWARRLTATAEDDCTVAAAQAQQAEQTHQAAKDHLSKTSDLAGKQARHQTALTQRAALEETATDHPRLRRQLEAGRRAEPLRPLLDQTAAHTKALKAAKDAESRARLLLDAQDTSEDIPGLQAAQQRLHAEKGRLEGLLPEEERHAALSEQLDTLREKEEHAQEQYDEAEAWLKDWLNTLEHHTGKIADLERAVQELPSLEATHKSLALQLATAVERDALAVKLSRATTNETEREKEMLRAQQTWLDLRQRRMDGMAGELAAVLETGQPCQVCGSPVHPAPARPAADQPTRQDEDTAQENYDEARNAHEEAMNLRSDLAAQHARTIGAAGTDPVPDLQARLADATATQDRARAKAAELHPAQEALTRLQNEHETQTNQRNRTREALTEIQARSALLAQQESQLAAVLTQARAEEASLTKRLTSLTTTADCLATALDAAQATESAKAHLAETQRTTADATMQAGFADLDEATAALSSSSVLQQWHEQLEQWGKQFAVVDSILAEAELLEAARQPQADPAVAQEALAHAESSATDAAVKLQQARERAQNLAHLTADLDARVAAAEPLRAESALVDRLASVAAGTGAVNTLSMELEAYVLAGRLEQIADAANKRLSIMTNDRYQLRHSHEKETGQGRAKAGLGLRIRDDWTGVERETSTLSGGETFTTALALALGLADVVTQEASGRPLGTLFIDEGFGSLDEQSLTDVMDVLDHLRAGNRAVGVVSHVGELRRRIPTQLHVKKRHQAGSTVHPLVDADI</sequence>
<feature type="coiled-coil region" evidence="4">
    <location>
        <begin position="771"/>
        <end position="805"/>
    </location>
</feature>
<organism evidence="7 8">
    <name type="scientific">Kitasatospora misakiensis</name>
    <dbReference type="NCBI Taxonomy" id="67330"/>
    <lineage>
        <taxon>Bacteria</taxon>
        <taxon>Bacillati</taxon>
        <taxon>Actinomycetota</taxon>
        <taxon>Actinomycetes</taxon>
        <taxon>Kitasatosporales</taxon>
        <taxon>Streptomycetaceae</taxon>
        <taxon>Kitasatospora</taxon>
    </lineage>
</organism>
<dbReference type="RefSeq" id="WP_380226692.1">
    <property type="nucleotide sequence ID" value="NZ_JBHSOF010000022.1"/>
</dbReference>
<proteinExistence type="inferred from homology"/>
<dbReference type="EMBL" id="JBHSOF010000022">
    <property type="protein sequence ID" value="MFC5665004.1"/>
    <property type="molecule type" value="Genomic_DNA"/>
</dbReference>
<evidence type="ECO:0000256" key="5">
    <source>
        <dbReference type="SAM" id="MobiDB-lite"/>
    </source>
</evidence>
<dbReference type="Proteomes" id="UP001595975">
    <property type="component" value="Unassembled WGS sequence"/>
</dbReference>
<evidence type="ECO:0000256" key="2">
    <source>
        <dbReference type="ARBA" id="ARBA00011322"/>
    </source>
</evidence>
<evidence type="ECO:0000256" key="3">
    <source>
        <dbReference type="ARBA" id="ARBA00013368"/>
    </source>
</evidence>
<dbReference type="Gene3D" id="3.40.50.300">
    <property type="entry name" value="P-loop containing nucleotide triphosphate hydrolases"/>
    <property type="match status" value="2"/>
</dbReference>
<dbReference type="PANTHER" id="PTHR32114">
    <property type="entry name" value="ABC TRANSPORTER ABCH.3"/>
    <property type="match status" value="1"/>
</dbReference>
<keyword evidence="8" id="KW-1185">Reference proteome</keyword>
<comment type="subunit">
    <text evidence="2">Heterodimer of SbcC and SbcD.</text>
</comment>
<evidence type="ECO:0000313" key="8">
    <source>
        <dbReference type="Proteomes" id="UP001595975"/>
    </source>
</evidence>
<evidence type="ECO:0000256" key="1">
    <source>
        <dbReference type="ARBA" id="ARBA00006930"/>
    </source>
</evidence>
<accession>A0ABW0X6Z6</accession>
<feature type="coiled-coil region" evidence="4">
    <location>
        <begin position="392"/>
        <end position="440"/>
    </location>
</feature>
<evidence type="ECO:0000259" key="6">
    <source>
        <dbReference type="Pfam" id="PF13476"/>
    </source>
</evidence>
<name>A0ABW0X6Z6_9ACTN</name>
<dbReference type="InterPro" id="IPR038729">
    <property type="entry name" value="Rad50/SbcC_AAA"/>
</dbReference>
<reference evidence="8" key="1">
    <citation type="journal article" date="2019" name="Int. J. Syst. Evol. Microbiol.">
        <title>The Global Catalogue of Microorganisms (GCM) 10K type strain sequencing project: providing services to taxonomists for standard genome sequencing and annotation.</title>
        <authorList>
            <consortium name="The Broad Institute Genomics Platform"/>
            <consortium name="The Broad Institute Genome Sequencing Center for Infectious Disease"/>
            <person name="Wu L."/>
            <person name="Ma J."/>
        </authorList>
    </citation>
    <scope>NUCLEOTIDE SEQUENCE [LARGE SCALE GENOMIC DNA]</scope>
    <source>
        <strain evidence="8">CGMCC 4.1437</strain>
    </source>
</reference>
<feature type="domain" description="Rad50/SbcC-type AAA" evidence="6">
    <location>
        <begin position="6"/>
        <end position="200"/>
    </location>
</feature>
<feature type="region of interest" description="Disordered" evidence="5">
    <location>
        <begin position="522"/>
        <end position="550"/>
    </location>
</feature>
<evidence type="ECO:0000313" key="7">
    <source>
        <dbReference type="EMBL" id="MFC5665004.1"/>
    </source>
</evidence>
<evidence type="ECO:0000256" key="4">
    <source>
        <dbReference type="SAM" id="Coils"/>
    </source>
</evidence>
<dbReference type="Pfam" id="PF13558">
    <property type="entry name" value="SbcC_Walker_B"/>
    <property type="match status" value="1"/>
</dbReference>
<protein>
    <recommendedName>
        <fullName evidence="3">Nuclease SbcCD subunit C</fullName>
    </recommendedName>
</protein>
<dbReference type="InterPro" id="IPR027417">
    <property type="entry name" value="P-loop_NTPase"/>
</dbReference>
<dbReference type="Pfam" id="PF13476">
    <property type="entry name" value="AAA_23"/>
    <property type="match status" value="1"/>
</dbReference>
<feature type="region of interest" description="Disordered" evidence="5">
    <location>
        <begin position="272"/>
        <end position="297"/>
    </location>
</feature>
<comment type="similarity">
    <text evidence="1">Belongs to the SMC family. SbcC subfamily.</text>
</comment>
<dbReference type="PANTHER" id="PTHR32114:SF2">
    <property type="entry name" value="ABC TRANSPORTER ABCH.3"/>
    <property type="match status" value="1"/>
</dbReference>
<keyword evidence="4" id="KW-0175">Coiled coil</keyword>